<dbReference type="AlphaFoldDB" id="A0A6M4PG81"/>
<organism evidence="1 2">
    <name type="scientific">Streptomyces argyrophylli</name>
    <dbReference type="NCBI Taxonomy" id="2726118"/>
    <lineage>
        <taxon>Bacteria</taxon>
        <taxon>Bacillati</taxon>
        <taxon>Actinomycetota</taxon>
        <taxon>Actinomycetes</taxon>
        <taxon>Kitasatosporales</taxon>
        <taxon>Streptomycetaceae</taxon>
        <taxon>Streptomyces</taxon>
    </lineage>
</organism>
<protein>
    <submittedName>
        <fullName evidence="1">Uncharacterized protein</fullName>
    </submittedName>
</protein>
<evidence type="ECO:0000313" key="2">
    <source>
        <dbReference type="Proteomes" id="UP000502641"/>
    </source>
</evidence>
<accession>A0A6M4PG81</accession>
<dbReference type="KEGG" id="sarg:HKX69_08265"/>
<reference evidence="1 2" key="1">
    <citation type="submission" date="2020-05" db="EMBL/GenBank/DDBJ databases">
        <authorList>
            <person name="Li K."/>
        </authorList>
    </citation>
    <scope>NUCLEOTIDE SEQUENCE [LARGE SCALE GENOMIC DNA]</scope>
    <source>
        <strain evidence="2">jing01</strain>
    </source>
</reference>
<dbReference type="EMBL" id="CP053189">
    <property type="protein sequence ID" value="QJS09514.1"/>
    <property type="molecule type" value="Genomic_DNA"/>
</dbReference>
<dbReference type="RefSeq" id="WP_171152105.1">
    <property type="nucleotide sequence ID" value="NZ_CP053189.1"/>
</dbReference>
<gene>
    <name evidence="1" type="ORF">HKX69_08265</name>
</gene>
<dbReference type="Proteomes" id="UP000502641">
    <property type="component" value="Chromosome"/>
</dbReference>
<name>A0A6M4PG81_9ACTN</name>
<proteinExistence type="predicted"/>
<sequence>MYAAVVVFKPGADQAKASVDSASLTDAFWAHAQEGDGMEHVRIADGADGFSVVLFMHGGDEAEVATSALALCWRLVMVMPPLTGWYVDSCVVRGAWR</sequence>
<keyword evidence="2" id="KW-1185">Reference proteome</keyword>
<evidence type="ECO:0000313" key="1">
    <source>
        <dbReference type="EMBL" id="QJS09514.1"/>
    </source>
</evidence>